<comment type="caution">
    <text evidence="3">The sequence shown here is derived from an EMBL/GenBank/DDBJ whole genome shotgun (WGS) entry which is preliminary data.</text>
</comment>
<dbReference type="Gene3D" id="3.30.360.10">
    <property type="entry name" value="Dihydrodipicolinate Reductase, domain 2"/>
    <property type="match status" value="1"/>
</dbReference>
<dbReference type="SUPFAM" id="SSF51735">
    <property type="entry name" value="NAD(P)-binding Rossmann-fold domains"/>
    <property type="match status" value="1"/>
</dbReference>
<dbReference type="InterPro" id="IPR000683">
    <property type="entry name" value="Gfo/Idh/MocA-like_OxRdtase_N"/>
</dbReference>
<evidence type="ECO:0000259" key="2">
    <source>
        <dbReference type="Pfam" id="PF22725"/>
    </source>
</evidence>
<accession>A0ABS4IC81</accession>
<organism evidence="3 4">
    <name type="scientific">Virgibacillus natechei</name>
    <dbReference type="NCBI Taxonomy" id="1216297"/>
    <lineage>
        <taxon>Bacteria</taxon>
        <taxon>Bacillati</taxon>
        <taxon>Bacillota</taxon>
        <taxon>Bacilli</taxon>
        <taxon>Bacillales</taxon>
        <taxon>Bacillaceae</taxon>
        <taxon>Virgibacillus</taxon>
    </lineage>
</organism>
<gene>
    <name evidence="3" type="ORF">J2Z83_000644</name>
</gene>
<dbReference type="Pfam" id="PF01408">
    <property type="entry name" value="GFO_IDH_MocA"/>
    <property type="match status" value="1"/>
</dbReference>
<evidence type="ECO:0000313" key="4">
    <source>
        <dbReference type="Proteomes" id="UP001519345"/>
    </source>
</evidence>
<reference evidence="3 4" key="1">
    <citation type="submission" date="2021-03" db="EMBL/GenBank/DDBJ databases">
        <title>Genomic Encyclopedia of Type Strains, Phase IV (KMG-IV): sequencing the most valuable type-strain genomes for metagenomic binning, comparative biology and taxonomic classification.</title>
        <authorList>
            <person name="Goeker M."/>
        </authorList>
    </citation>
    <scope>NUCLEOTIDE SEQUENCE [LARGE SCALE GENOMIC DNA]</scope>
    <source>
        <strain evidence="3 4">DSM 25609</strain>
    </source>
</reference>
<dbReference type="InterPro" id="IPR055170">
    <property type="entry name" value="GFO_IDH_MocA-like_dom"/>
</dbReference>
<evidence type="ECO:0000259" key="1">
    <source>
        <dbReference type="Pfam" id="PF01408"/>
    </source>
</evidence>
<dbReference type="Gene3D" id="3.40.50.720">
    <property type="entry name" value="NAD(P)-binding Rossmann-like Domain"/>
    <property type="match status" value="1"/>
</dbReference>
<proteinExistence type="predicted"/>
<feature type="domain" description="Gfo/Idh/MocA-like oxidoreductase N-terminal" evidence="1">
    <location>
        <begin position="3"/>
        <end position="119"/>
    </location>
</feature>
<dbReference type="SUPFAM" id="SSF55347">
    <property type="entry name" value="Glyceraldehyde-3-phosphate dehydrogenase-like, C-terminal domain"/>
    <property type="match status" value="1"/>
</dbReference>
<dbReference type="Proteomes" id="UP001519345">
    <property type="component" value="Unassembled WGS sequence"/>
</dbReference>
<sequence length="325" mass="36829">MKFSTIGTSWITESFIKAAKHSGKASLSSIYSRSEETAKEFADKNQADNWYTDLDLMLEEDTEFIYIASPNSMHVEHILKCIENKKHVFCEKPMAITEEQLNVVTIQAKKQGVFIFEGYRHLFTPNYQTLKDALPQVGQVRSVLLQYIQYSSRYDMYKQGNVPNILSKEFAGGALMDLGVYPLSMAVDLFGEPKEVDYFPVLLSNGIDGSGTLIVTYEDFNVTIMCSKIAQGTISSEIHGEKGTLTMDHLAPIQSLELYDLKSKETQELAKPQSDLDMVYEVEAFVKMIEENDNAYHDWLLERSRHVVSGLEKARKKQGILFPGE</sequence>
<protein>
    <submittedName>
        <fullName evidence="3">Dehydrogenase</fullName>
    </submittedName>
</protein>
<dbReference type="PANTHER" id="PTHR43054">
    <property type="match status" value="1"/>
</dbReference>
<keyword evidence="4" id="KW-1185">Reference proteome</keyword>
<dbReference type="EMBL" id="JAGGKX010000002">
    <property type="protein sequence ID" value="MBP1968552.1"/>
    <property type="molecule type" value="Genomic_DNA"/>
</dbReference>
<dbReference type="RefSeq" id="WP_209461768.1">
    <property type="nucleotide sequence ID" value="NZ_CP110224.1"/>
</dbReference>
<dbReference type="InterPro" id="IPR036291">
    <property type="entry name" value="NAD(P)-bd_dom_sf"/>
</dbReference>
<name>A0ABS4IC81_9BACI</name>
<dbReference type="Pfam" id="PF22725">
    <property type="entry name" value="GFO_IDH_MocA_C3"/>
    <property type="match status" value="1"/>
</dbReference>
<dbReference type="PANTHER" id="PTHR43054:SF1">
    <property type="entry name" value="SCYLLO-INOSITOL 2-DEHYDROGENASE (NADP(+)) IOLU"/>
    <property type="match status" value="1"/>
</dbReference>
<feature type="domain" description="GFO/IDH/MocA-like oxidoreductase" evidence="2">
    <location>
        <begin position="137"/>
        <end position="245"/>
    </location>
</feature>
<evidence type="ECO:0000313" key="3">
    <source>
        <dbReference type="EMBL" id="MBP1968552.1"/>
    </source>
</evidence>